<evidence type="ECO:0000256" key="1">
    <source>
        <dbReference type="SAM" id="MobiDB-lite"/>
    </source>
</evidence>
<proteinExistence type="predicted"/>
<accession>A0A4R3LYB3</accession>
<keyword evidence="5" id="KW-1185">Reference proteome</keyword>
<dbReference type="InterPro" id="IPR013099">
    <property type="entry name" value="K_chnl_dom"/>
</dbReference>
<keyword evidence="2" id="KW-0472">Membrane</keyword>
<evidence type="ECO:0000313" key="4">
    <source>
        <dbReference type="EMBL" id="TCT05523.1"/>
    </source>
</evidence>
<organism evidence="4 5">
    <name type="scientific">Aquabacter spiritensis</name>
    <dbReference type="NCBI Taxonomy" id="933073"/>
    <lineage>
        <taxon>Bacteria</taxon>
        <taxon>Pseudomonadati</taxon>
        <taxon>Pseudomonadota</taxon>
        <taxon>Alphaproteobacteria</taxon>
        <taxon>Hyphomicrobiales</taxon>
        <taxon>Xanthobacteraceae</taxon>
        <taxon>Aquabacter</taxon>
    </lineage>
</organism>
<keyword evidence="2" id="KW-0812">Transmembrane</keyword>
<feature type="domain" description="Potassium channel" evidence="3">
    <location>
        <begin position="70"/>
        <end position="133"/>
    </location>
</feature>
<protein>
    <submittedName>
        <fullName evidence="4">Ion channel</fullName>
    </submittedName>
</protein>
<reference evidence="4 5" key="1">
    <citation type="submission" date="2019-03" db="EMBL/GenBank/DDBJ databases">
        <title>Genomic Encyclopedia of Type Strains, Phase IV (KMG-IV): sequencing the most valuable type-strain genomes for metagenomic binning, comparative biology and taxonomic classification.</title>
        <authorList>
            <person name="Goeker M."/>
        </authorList>
    </citation>
    <scope>NUCLEOTIDE SEQUENCE [LARGE SCALE GENOMIC DNA]</scope>
    <source>
        <strain evidence="4 5">DSM 9035</strain>
    </source>
</reference>
<keyword evidence="2" id="KW-1133">Transmembrane helix</keyword>
<evidence type="ECO:0000259" key="3">
    <source>
        <dbReference type="Pfam" id="PF07885"/>
    </source>
</evidence>
<dbReference type="EMBL" id="SMAI01000004">
    <property type="protein sequence ID" value="TCT05523.1"/>
    <property type="molecule type" value="Genomic_DNA"/>
</dbReference>
<evidence type="ECO:0000313" key="5">
    <source>
        <dbReference type="Proteomes" id="UP000294664"/>
    </source>
</evidence>
<comment type="caution">
    <text evidence="4">The sequence shown here is derived from an EMBL/GenBank/DDBJ whole genome shotgun (WGS) entry which is preliminary data.</text>
</comment>
<dbReference type="AlphaFoldDB" id="A0A4R3LYB3"/>
<feature type="transmembrane region" description="Helical" evidence="2">
    <location>
        <begin position="6"/>
        <end position="31"/>
    </location>
</feature>
<dbReference type="RefSeq" id="WP_245504605.1">
    <property type="nucleotide sequence ID" value="NZ_SMAI01000004.1"/>
</dbReference>
<feature type="transmembrane region" description="Helical" evidence="2">
    <location>
        <begin position="43"/>
        <end position="64"/>
    </location>
</feature>
<dbReference type="Gene3D" id="1.10.287.70">
    <property type="match status" value="1"/>
</dbReference>
<sequence length="169" mass="18821">MVPFELLYGILVSMVNIAIHSVMSVFLIRFMRSLRTRKVERHRILAFAATMMLTGAALTFSHTIQVEIWAIAYNLVGAVKPGDGYYLAFVNFTTLGYGDIVPEPRWRVLGPITAANGMLLFGWSTALIFAVLTRAATVLHVYDPPVPQRRAPRKKAPPVPQPLSIQREG</sequence>
<dbReference type="SUPFAM" id="SSF81324">
    <property type="entry name" value="Voltage-gated potassium channels"/>
    <property type="match status" value="1"/>
</dbReference>
<dbReference type="Proteomes" id="UP000294664">
    <property type="component" value="Unassembled WGS sequence"/>
</dbReference>
<evidence type="ECO:0000256" key="2">
    <source>
        <dbReference type="SAM" id="Phobius"/>
    </source>
</evidence>
<gene>
    <name evidence="4" type="ORF">EDC64_10480</name>
</gene>
<dbReference type="Pfam" id="PF07885">
    <property type="entry name" value="Ion_trans_2"/>
    <property type="match status" value="1"/>
</dbReference>
<name>A0A4R3LYB3_9HYPH</name>
<feature type="transmembrane region" description="Helical" evidence="2">
    <location>
        <begin position="108"/>
        <end position="132"/>
    </location>
</feature>
<feature type="region of interest" description="Disordered" evidence="1">
    <location>
        <begin position="147"/>
        <end position="169"/>
    </location>
</feature>